<dbReference type="InParanoid" id="A0A1U8QA91"/>
<evidence type="ECO:0000313" key="3">
    <source>
        <dbReference type="RefSeq" id="XP_019055492.1"/>
    </source>
</evidence>
<accession>A0A1U8QA91</accession>
<feature type="region of interest" description="Disordered" evidence="1">
    <location>
        <begin position="1"/>
        <end position="162"/>
    </location>
</feature>
<name>A0A1U8QA91_NELNU</name>
<feature type="compositionally biased region" description="Basic and acidic residues" evidence="1">
    <location>
        <begin position="67"/>
        <end position="81"/>
    </location>
</feature>
<evidence type="ECO:0000256" key="1">
    <source>
        <dbReference type="SAM" id="MobiDB-lite"/>
    </source>
</evidence>
<reference evidence="3" key="1">
    <citation type="submission" date="2025-08" db="UniProtKB">
        <authorList>
            <consortium name="RefSeq"/>
        </authorList>
    </citation>
    <scope>IDENTIFICATION</scope>
</reference>
<dbReference type="Proteomes" id="UP000189703">
    <property type="component" value="Unplaced"/>
</dbReference>
<sequence>MDGGMKDRLMQLARASTKKGQAKGPSKRPVEKELPRAKVPIEAERRRAATPKWPAKAPQGQRAKRLAVRDCPTESASRDSRQLGPHLSDPATTYHWPHAGSSTPIGTLRRVTPQQPRHRASLGDGDAPDGGSTLLDPGVCLGGSGYPAGQTSRDVFLRHRPL</sequence>
<feature type="compositionally biased region" description="Basic and acidic residues" evidence="1">
    <location>
        <begin position="28"/>
        <end position="47"/>
    </location>
</feature>
<proteinExistence type="predicted"/>
<keyword evidence="2" id="KW-1185">Reference proteome</keyword>
<dbReference type="AlphaFoldDB" id="A0A1U8QA91"/>
<evidence type="ECO:0000313" key="2">
    <source>
        <dbReference type="Proteomes" id="UP000189703"/>
    </source>
</evidence>
<organism evidence="2 3">
    <name type="scientific">Nelumbo nucifera</name>
    <name type="common">Sacred lotus</name>
    <dbReference type="NCBI Taxonomy" id="4432"/>
    <lineage>
        <taxon>Eukaryota</taxon>
        <taxon>Viridiplantae</taxon>
        <taxon>Streptophyta</taxon>
        <taxon>Embryophyta</taxon>
        <taxon>Tracheophyta</taxon>
        <taxon>Spermatophyta</taxon>
        <taxon>Magnoliopsida</taxon>
        <taxon>Proteales</taxon>
        <taxon>Nelumbonaceae</taxon>
        <taxon>Nelumbo</taxon>
    </lineage>
</organism>
<protein>
    <submittedName>
        <fullName evidence="3">Uncharacterized protein LOC109115697</fullName>
    </submittedName>
</protein>
<gene>
    <name evidence="3" type="primary">LOC109115697</name>
</gene>
<dbReference type="GeneID" id="109115697"/>
<dbReference type="RefSeq" id="XP_019055492.1">
    <property type="nucleotide sequence ID" value="XM_019199947.1"/>
</dbReference>
<dbReference type="KEGG" id="nnu:109115697"/>